<dbReference type="RefSeq" id="XP_022824633.1">
    <property type="nucleotide sequence ID" value="XM_022968865.1"/>
</dbReference>
<dbReference type="GO" id="GO:1902936">
    <property type="term" value="F:phosphatidylinositol bisphosphate binding"/>
    <property type="evidence" value="ECO:0007669"/>
    <property type="project" value="TreeGrafter"/>
</dbReference>
<dbReference type="Proteomes" id="UP000301870">
    <property type="component" value="Chromosome 20"/>
</dbReference>
<dbReference type="InterPro" id="IPR036865">
    <property type="entry name" value="CRAL-TRIO_dom_sf"/>
</dbReference>
<dbReference type="GO" id="GO:0016020">
    <property type="term" value="C:membrane"/>
    <property type="evidence" value="ECO:0007669"/>
    <property type="project" value="TreeGrafter"/>
</dbReference>
<evidence type="ECO:0000259" key="1">
    <source>
        <dbReference type="PROSITE" id="PS50191"/>
    </source>
</evidence>
<dbReference type="AlphaFoldDB" id="A0A9J7IRH5"/>
<dbReference type="PANTHER" id="PTHR10174">
    <property type="entry name" value="ALPHA-TOCOPHEROL TRANSFER PROTEIN-RELATED"/>
    <property type="match status" value="1"/>
</dbReference>
<name>A0A9J7IRH5_SPOLT</name>
<dbReference type="GeneID" id="111355126"/>
<sequence length="280" mass="32689">MTQVSEKDVVAIKDWMAKDPTLPKNFEDIMIKKFLYSCNNSLERTKKCILTFCNTRATMTEVYSNRDPLSPKLQTAFNITSVATYSTDKDEILIHKLEKTENFDFYDCLKSFTLQSDQWISLEREPLPENHIVIIDIKEITLMIVAKANVFFFQKFLLFLLEATPVHLIQVHVVNCPSFYEYMYGLVKGALPQNIRDIIHFHTDHMGLHQYIDKKYLPMEYDGEAESMVEQTRCWVKKICEKRSFYMDENLWKADINKKAIKNAAVDTSMSGSFRTLAID</sequence>
<evidence type="ECO:0000313" key="6">
    <source>
        <dbReference type="RefSeq" id="XP_022824636.1"/>
    </source>
</evidence>
<dbReference type="RefSeq" id="XP_022824636.1">
    <property type="nucleotide sequence ID" value="XM_022968868.1"/>
</dbReference>
<dbReference type="RefSeq" id="XP_022824634.1">
    <property type="nucleotide sequence ID" value="XM_022968866.1"/>
</dbReference>
<evidence type="ECO:0000313" key="5">
    <source>
        <dbReference type="RefSeq" id="XP_022824635.1"/>
    </source>
</evidence>
<protein>
    <submittedName>
        <fullName evidence="3 4">Alpha-tocopherol transfer protein-like</fullName>
    </submittedName>
</protein>
<reference evidence="3 4" key="1">
    <citation type="submission" date="2025-04" db="UniProtKB">
        <authorList>
            <consortium name="RefSeq"/>
        </authorList>
    </citation>
    <scope>IDENTIFICATION</scope>
    <source>
        <strain evidence="3 4">Ishihara</strain>
        <tissue evidence="3 4">Whole body</tissue>
    </source>
</reference>
<gene>
    <name evidence="3 4 5 6" type="primary">LOC111355126</name>
</gene>
<dbReference type="CDD" id="cd00170">
    <property type="entry name" value="SEC14"/>
    <property type="match status" value="1"/>
</dbReference>
<keyword evidence="2" id="KW-1185">Reference proteome</keyword>
<dbReference type="Pfam" id="PF00650">
    <property type="entry name" value="CRAL_TRIO"/>
    <property type="match status" value="1"/>
</dbReference>
<proteinExistence type="predicted"/>
<dbReference type="InterPro" id="IPR001251">
    <property type="entry name" value="CRAL-TRIO_dom"/>
</dbReference>
<dbReference type="SUPFAM" id="SSF46938">
    <property type="entry name" value="CRAL/TRIO N-terminal domain"/>
    <property type="match status" value="1"/>
</dbReference>
<dbReference type="InterPro" id="IPR036273">
    <property type="entry name" value="CRAL/TRIO_N_dom_sf"/>
</dbReference>
<dbReference type="SUPFAM" id="SSF52087">
    <property type="entry name" value="CRAL/TRIO domain"/>
    <property type="match status" value="1"/>
</dbReference>
<dbReference type="KEGG" id="sliu:111355126"/>
<evidence type="ECO:0000313" key="3">
    <source>
        <dbReference type="RefSeq" id="XP_022824633.1"/>
    </source>
</evidence>
<accession>A0A9J7IRH5</accession>
<feature type="domain" description="CRAL-TRIO" evidence="1">
    <location>
        <begin position="70"/>
        <end position="229"/>
    </location>
</feature>
<dbReference type="PROSITE" id="PS50191">
    <property type="entry name" value="CRAL_TRIO"/>
    <property type="match status" value="1"/>
</dbReference>
<evidence type="ECO:0000313" key="2">
    <source>
        <dbReference type="Proteomes" id="UP000301870"/>
    </source>
</evidence>
<organism evidence="2 6">
    <name type="scientific">Spodoptera litura</name>
    <name type="common">Asian cotton leafworm</name>
    <dbReference type="NCBI Taxonomy" id="69820"/>
    <lineage>
        <taxon>Eukaryota</taxon>
        <taxon>Metazoa</taxon>
        <taxon>Ecdysozoa</taxon>
        <taxon>Arthropoda</taxon>
        <taxon>Hexapoda</taxon>
        <taxon>Insecta</taxon>
        <taxon>Pterygota</taxon>
        <taxon>Neoptera</taxon>
        <taxon>Endopterygota</taxon>
        <taxon>Lepidoptera</taxon>
        <taxon>Glossata</taxon>
        <taxon>Ditrysia</taxon>
        <taxon>Noctuoidea</taxon>
        <taxon>Noctuidae</taxon>
        <taxon>Amphipyrinae</taxon>
        <taxon>Spodoptera</taxon>
    </lineage>
</organism>
<dbReference type="PANTHER" id="PTHR10174:SF222">
    <property type="entry name" value="GH10083P-RELATED"/>
    <property type="match status" value="1"/>
</dbReference>
<dbReference type="OrthoDB" id="1434354at2759"/>
<dbReference type="RefSeq" id="XP_022824635.1">
    <property type="nucleotide sequence ID" value="XM_022968867.1"/>
</dbReference>
<evidence type="ECO:0000313" key="4">
    <source>
        <dbReference type="RefSeq" id="XP_022824634.1"/>
    </source>
</evidence>
<dbReference type="Gene3D" id="3.40.525.10">
    <property type="entry name" value="CRAL-TRIO lipid binding domain"/>
    <property type="match status" value="1"/>
</dbReference>